<reference evidence="1 2" key="1">
    <citation type="journal article" date="2018" name="PLoS Genet.">
        <title>Population sequencing reveals clonal diversity and ancestral inbreeding in the grapevine cultivar Chardonnay.</title>
        <authorList>
            <person name="Roach M.J."/>
            <person name="Johnson D.L."/>
            <person name="Bohlmann J."/>
            <person name="van Vuuren H.J."/>
            <person name="Jones S.J."/>
            <person name="Pretorius I.S."/>
            <person name="Schmidt S.A."/>
            <person name="Borneman A.R."/>
        </authorList>
    </citation>
    <scope>NUCLEOTIDE SEQUENCE [LARGE SCALE GENOMIC DNA]</scope>
    <source>
        <strain evidence="2">cv. Chardonnay</strain>
        <tissue evidence="1">Leaf</tissue>
    </source>
</reference>
<protein>
    <submittedName>
        <fullName evidence="1">Uncharacterized protein</fullName>
    </submittedName>
</protein>
<organism evidence="1 2">
    <name type="scientific">Vitis vinifera</name>
    <name type="common">Grape</name>
    <dbReference type="NCBI Taxonomy" id="29760"/>
    <lineage>
        <taxon>Eukaryota</taxon>
        <taxon>Viridiplantae</taxon>
        <taxon>Streptophyta</taxon>
        <taxon>Embryophyta</taxon>
        <taxon>Tracheophyta</taxon>
        <taxon>Spermatophyta</taxon>
        <taxon>Magnoliopsida</taxon>
        <taxon>eudicotyledons</taxon>
        <taxon>Gunneridae</taxon>
        <taxon>Pentapetalae</taxon>
        <taxon>rosids</taxon>
        <taxon>Vitales</taxon>
        <taxon>Vitaceae</taxon>
        <taxon>Viteae</taxon>
        <taxon>Vitis</taxon>
    </lineage>
</organism>
<dbReference type="Proteomes" id="UP000288805">
    <property type="component" value="Unassembled WGS sequence"/>
</dbReference>
<dbReference type="EMBL" id="QGNW01000026">
    <property type="protein sequence ID" value="RVX12932.1"/>
    <property type="molecule type" value="Genomic_DNA"/>
</dbReference>
<comment type="caution">
    <text evidence="1">The sequence shown here is derived from an EMBL/GenBank/DDBJ whole genome shotgun (WGS) entry which is preliminary data.</text>
</comment>
<accession>A0A438JVE3</accession>
<evidence type="ECO:0000313" key="2">
    <source>
        <dbReference type="Proteomes" id="UP000288805"/>
    </source>
</evidence>
<proteinExistence type="predicted"/>
<sequence>MDEATIVMVDVQWARILVKLVGRELPSFVHIVVGSGCFSIQLWWETPPWFVQVVPLGGSRGVGVCVVRFSVLVNGSPSGFFQSFRGLRPGDPLSPYLFILAMEALSLAKICLEAIFLTSFCKTDFVDLQSTLNKNS</sequence>
<gene>
    <name evidence="1" type="ORF">CK203_009898</name>
</gene>
<dbReference type="AlphaFoldDB" id="A0A438JVE3"/>
<evidence type="ECO:0000313" key="1">
    <source>
        <dbReference type="EMBL" id="RVX12932.1"/>
    </source>
</evidence>
<name>A0A438JVE3_VITVI</name>